<evidence type="ECO:0000259" key="2">
    <source>
        <dbReference type="Pfam" id="PF13902"/>
    </source>
</evidence>
<dbReference type="EMBL" id="JALJOS010000004">
    <property type="protein sequence ID" value="KAK9840325.1"/>
    <property type="molecule type" value="Genomic_DNA"/>
</dbReference>
<dbReference type="AlphaFoldDB" id="A0AAW1S2T6"/>
<evidence type="ECO:0000313" key="3">
    <source>
        <dbReference type="EMBL" id="KAK9840325.1"/>
    </source>
</evidence>
<accession>A0AAW1S2T6</accession>
<keyword evidence="4" id="KW-1185">Reference proteome</keyword>
<dbReference type="Pfam" id="PF13902">
    <property type="entry name" value="R3H-assoc"/>
    <property type="match status" value="1"/>
</dbReference>
<feature type="compositionally biased region" description="Basic residues" evidence="1">
    <location>
        <begin position="29"/>
        <end position="39"/>
    </location>
</feature>
<sequence length="318" mass="35443">MAGHAPYLMPDGSRLSQYLADNQLERSQPRNKGKSKKGAKWLADSANLPSATNVAELESFYKAGRDRRRRYLNDKLLRDMAGALTAHDMEALFKPVPFGETNHVKPLTQAMEPEHAPIWEMFRSIDADKQQRILQKWEVHVREAREAAEERGKKGRPGRLQRAADALQAWARIPRPCRDALKRADPFRVDELEMRIMDFLETEVEEDGQTEMEPADGFQRILAHGLSEYHGLTTLTRPASQPPSTGPPGKEEGESLAVLVRRRKEPVVAPPQDITCTDILLAMEAHPEGVTPSVLAAHMAAQRATTDSASDAGSFVVV</sequence>
<dbReference type="InterPro" id="IPR039629">
    <property type="entry name" value="R3HDM4"/>
</dbReference>
<comment type="caution">
    <text evidence="3">The sequence shown here is derived from an EMBL/GenBank/DDBJ whole genome shotgun (WGS) entry which is preliminary data.</text>
</comment>
<evidence type="ECO:0000313" key="4">
    <source>
        <dbReference type="Proteomes" id="UP001438707"/>
    </source>
</evidence>
<dbReference type="PANTHER" id="PTHR32019">
    <property type="entry name" value="R3H DOMAIN-CONTAINING PROTEIN 4"/>
    <property type="match status" value="1"/>
</dbReference>
<reference evidence="3 4" key="1">
    <citation type="journal article" date="2024" name="Nat. Commun.">
        <title>Phylogenomics reveals the evolutionary origins of lichenization in chlorophyte algae.</title>
        <authorList>
            <person name="Puginier C."/>
            <person name="Libourel C."/>
            <person name="Otte J."/>
            <person name="Skaloud P."/>
            <person name="Haon M."/>
            <person name="Grisel S."/>
            <person name="Petersen M."/>
            <person name="Berrin J.G."/>
            <person name="Delaux P.M."/>
            <person name="Dal Grande F."/>
            <person name="Keller J."/>
        </authorList>
    </citation>
    <scope>NUCLEOTIDE SEQUENCE [LARGE SCALE GENOMIC DNA]</scope>
    <source>
        <strain evidence="3 4">SAG 2145</strain>
    </source>
</reference>
<name>A0AAW1S2T6_9CHLO</name>
<dbReference type="Proteomes" id="UP001438707">
    <property type="component" value="Unassembled WGS sequence"/>
</dbReference>
<protein>
    <recommendedName>
        <fullName evidence="2">R3H-associated N-terminal domain-containing protein</fullName>
    </recommendedName>
</protein>
<dbReference type="InterPro" id="IPR025952">
    <property type="entry name" value="R3H-assoc_dom"/>
</dbReference>
<dbReference type="PANTHER" id="PTHR32019:SF2">
    <property type="entry name" value="R3H DOMAIN-CONTAINING PROTEIN 4"/>
    <property type="match status" value="1"/>
</dbReference>
<feature type="region of interest" description="Disordered" evidence="1">
    <location>
        <begin position="1"/>
        <end position="41"/>
    </location>
</feature>
<proteinExistence type="predicted"/>
<dbReference type="SUPFAM" id="SSF82708">
    <property type="entry name" value="R3H domain"/>
    <property type="match status" value="1"/>
</dbReference>
<feature type="domain" description="R3H-associated N-terminal" evidence="2">
    <location>
        <begin position="62"/>
        <end position="183"/>
    </location>
</feature>
<dbReference type="GO" id="GO:0003676">
    <property type="term" value="F:nucleic acid binding"/>
    <property type="evidence" value="ECO:0007669"/>
    <property type="project" value="InterPro"/>
</dbReference>
<dbReference type="InterPro" id="IPR036867">
    <property type="entry name" value="R3H_dom_sf"/>
</dbReference>
<gene>
    <name evidence="3" type="ORF">WJX74_007632</name>
</gene>
<organism evidence="3 4">
    <name type="scientific">Apatococcus lobatus</name>
    <dbReference type="NCBI Taxonomy" id="904363"/>
    <lineage>
        <taxon>Eukaryota</taxon>
        <taxon>Viridiplantae</taxon>
        <taxon>Chlorophyta</taxon>
        <taxon>core chlorophytes</taxon>
        <taxon>Trebouxiophyceae</taxon>
        <taxon>Chlorellales</taxon>
        <taxon>Chlorellaceae</taxon>
        <taxon>Apatococcus</taxon>
    </lineage>
</organism>
<evidence type="ECO:0000256" key="1">
    <source>
        <dbReference type="SAM" id="MobiDB-lite"/>
    </source>
</evidence>